<keyword evidence="4" id="KW-1185">Reference proteome</keyword>
<sequence>MKSGWVFRRGDLYLANLGKPEGSRQGGVRPIVVLQNDVGNYYAPTLTLAPLTSKTEKKKQQPTHYLLRKAKGLQRPSTVLAEQLGTFDKTCIIRYLGRVSGGQLRGIDEAVKVQLGYYIPERYSRDGHFRHGKYYDYKEETHNEGTPGGQT</sequence>
<evidence type="ECO:0000256" key="2">
    <source>
        <dbReference type="ARBA" id="ARBA00022649"/>
    </source>
</evidence>
<name>A0ABS2GBE5_9FIRM</name>
<dbReference type="Pfam" id="PF02452">
    <property type="entry name" value="PemK_toxin"/>
    <property type="match status" value="1"/>
</dbReference>
<proteinExistence type="inferred from homology"/>
<evidence type="ECO:0000256" key="1">
    <source>
        <dbReference type="ARBA" id="ARBA00007521"/>
    </source>
</evidence>
<evidence type="ECO:0000313" key="3">
    <source>
        <dbReference type="EMBL" id="MBM6878480.1"/>
    </source>
</evidence>
<dbReference type="EMBL" id="JACSNV010000014">
    <property type="protein sequence ID" value="MBM6878480.1"/>
    <property type="molecule type" value="Genomic_DNA"/>
</dbReference>
<protein>
    <submittedName>
        <fullName evidence="3">Type II toxin-antitoxin system PemK/MazF family toxin</fullName>
    </submittedName>
</protein>
<dbReference type="PANTHER" id="PTHR33988:SF2">
    <property type="entry name" value="ENDORIBONUCLEASE MAZF"/>
    <property type="match status" value="1"/>
</dbReference>
<dbReference type="RefSeq" id="WP_205134243.1">
    <property type="nucleotide sequence ID" value="NZ_JACSNT010000014.1"/>
</dbReference>
<dbReference type="PANTHER" id="PTHR33988">
    <property type="entry name" value="ENDORIBONUCLEASE MAZF-RELATED"/>
    <property type="match status" value="1"/>
</dbReference>
<dbReference type="Proteomes" id="UP000729290">
    <property type="component" value="Unassembled WGS sequence"/>
</dbReference>
<dbReference type="InterPro" id="IPR003477">
    <property type="entry name" value="PemK-like"/>
</dbReference>
<keyword evidence="2" id="KW-1277">Toxin-antitoxin system</keyword>
<organism evidence="3 4">
    <name type="scientific">Anaerotignum lactatifermentans</name>
    <dbReference type="NCBI Taxonomy" id="160404"/>
    <lineage>
        <taxon>Bacteria</taxon>
        <taxon>Bacillati</taxon>
        <taxon>Bacillota</taxon>
        <taxon>Clostridia</taxon>
        <taxon>Lachnospirales</taxon>
        <taxon>Anaerotignaceae</taxon>
        <taxon>Anaerotignum</taxon>
    </lineage>
</organism>
<dbReference type="InterPro" id="IPR011067">
    <property type="entry name" value="Plasmid_toxin/cell-grow_inhib"/>
</dbReference>
<comment type="similarity">
    <text evidence="1">Belongs to the PemK/MazF family.</text>
</comment>
<accession>A0ABS2GBE5</accession>
<dbReference type="Gene3D" id="2.30.30.110">
    <property type="match status" value="1"/>
</dbReference>
<evidence type="ECO:0000313" key="4">
    <source>
        <dbReference type="Proteomes" id="UP000729290"/>
    </source>
</evidence>
<comment type="caution">
    <text evidence="3">The sequence shown here is derived from an EMBL/GenBank/DDBJ whole genome shotgun (WGS) entry which is preliminary data.</text>
</comment>
<dbReference type="SUPFAM" id="SSF50118">
    <property type="entry name" value="Cell growth inhibitor/plasmid maintenance toxic component"/>
    <property type="match status" value="1"/>
</dbReference>
<reference evidence="3 4" key="1">
    <citation type="journal article" date="2021" name="Sci. Rep.">
        <title>The distribution of antibiotic resistance genes in chicken gut microbiota commensals.</title>
        <authorList>
            <person name="Juricova H."/>
            <person name="Matiasovicova J."/>
            <person name="Kubasova T."/>
            <person name="Cejkova D."/>
            <person name="Rychlik I."/>
        </authorList>
    </citation>
    <scope>NUCLEOTIDE SEQUENCE [LARGE SCALE GENOMIC DNA]</scope>
    <source>
        <strain evidence="3 4">An431b</strain>
    </source>
</reference>
<gene>
    <name evidence="3" type="ORF">H9X83_09990</name>
</gene>